<name>A0A427BBE9_ENSVE</name>
<dbReference type="AlphaFoldDB" id="A0A427BBE9"/>
<dbReference type="Proteomes" id="UP000287651">
    <property type="component" value="Unassembled WGS sequence"/>
</dbReference>
<proteinExistence type="predicted"/>
<evidence type="ECO:0000313" key="2">
    <source>
        <dbReference type="Proteomes" id="UP000287651"/>
    </source>
</evidence>
<sequence>MTTSYEAPFRVDIEIRFNGGLTHRVVGIKATINSMQIKERSNFVRIKRPLHGARGRRDGTLEEYVTVIQHNQEKSREGHDHAKENYSENTEVLKQVVKRGEEATTSLVRLS</sequence>
<comment type="caution">
    <text evidence="1">The sequence shown here is derived from an EMBL/GenBank/DDBJ whole genome shotgun (WGS) entry which is preliminary data.</text>
</comment>
<accession>A0A427BBE9</accession>
<protein>
    <submittedName>
        <fullName evidence="1">Uncharacterized protein</fullName>
    </submittedName>
</protein>
<dbReference type="EMBL" id="AMZH03000056">
    <property type="protein sequence ID" value="RRT85817.1"/>
    <property type="molecule type" value="Genomic_DNA"/>
</dbReference>
<organism evidence="1 2">
    <name type="scientific">Ensete ventricosum</name>
    <name type="common">Abyssinian banana</name>
    <name type="synonym">Musa ensete</name>
    <dbReference type="NCBI Taxonomy" id="4639"/>
    <lineage>
        <taxon>Eukaryota</taxon>
        <taxon>Viridiplantae</taxon>
        <taxon>Streptophyta</taxon>
        <taxon>Embryophyta</taxon>
        <taxon>Tracheophyta</taxon>
        <taxon>Spermatophyta</taxon>
        <taxon>Magnoliopsida</taxon>
        <taxon>Liliopsida</taxon>
        <taxon>Zingiberales</taxon>
        <taxon>Musaceae</taxon>
        <taxon>Ensete</taxon>
    </lineage>
</organism>
<gene>
    <name evidence="1" type="ORF">B296_00000427</name>
</gene>
<evidence type="ECO:0000313" key="1">
    <source>
        <dbReference type="EMBL" id="RRT85817.1"/>
    </source>
</evidence>
<reference evidence="1 2" key="1">
    <citation type="journal article" date="2014" name="Agronomy (Basel)">
        <title>A Draft Genome Sequence for Ensete ventricosum, the Drought-Tolerant Tree Against Hunger.</title>
        <authorList>
            <person name="Harrison J."/>
            <person name="Moore K.A."/>
            <person name="Paszkiewicz K."/>
            <person name="Jones T."/>
            <person name="Grant M."/>
            <person name="Ambacheew D."/>
            <person name="Muzemil S."/>
            <person name="Studholme D.J."/>
        </authorList>
    </citation>
    <scope>NUCLEOTIDE SEQUENCE [LARGE SCALE GENOMIC DNA]</scope>
</reference>